<dbReference type="PATRIC" id="fig|1173027.3.peg.2951"/>
<organism evidence="4 5">
    <name type="scientific">Allocoleopsis franciscana PCC 7113</name>
    <dbReference type="NCBI Taxonomy" id="1173027"/>
    <lineage>
        <taxon>Bacteria</taxon>
        <taxon>Bacillati</taxon>
        <taxon>Cyanobacteriota</taxon>
        <taxon>Cyanophyceae</taxon>
        <taxon>Coleofasciculales</taxon>
        <taxon>Coleofasciculaceae</taxon>
        <taxon>Allocoleopsis</taxon>
        <taxon>Allocoleopsis franciscana</taxon>
    </lineage>
</organism>
<feature type="domain" description="Disease resistance R13L4/SHOC-2-like LRR" evidence="3">
    <location>
        <begin position="865"/>
        <end position="960"/>
    </location>
</feature>
<dbReference type="RefSeq" id="WP_015182618.1">
    <property type="nucleotide sequence ID" value="NC_019738.1"/>
</dbReference>
<evidence type="ECO:0000256" key="1">
    <source>
        <dbReference type="ARBA" id="ARBA00022614"/>
    </source>
</evidence>
<sequence length="1126" mass="127646">MTIAPIAKDSADVFGYTTAFEEALKEIGQISPQEFARRYTSKAKYLPQISFDPTTAEFWDDFHKKEKFRLNAEELAIFKKNGFVVSERLGGQNFADLFYRIYSHDLPVFVSADALLHAWHRSYDAILEELEETYLSSSLSEILEGMQKGIPDTWNQYGSGVLSESVKDADYFLAVARSLLADKTLKTYLKQDARVAETLEAIKGQKLQEFELFGRERKVDFSQFKVCGHYENSELLKRYFRAMMWCGRIDLRIAGSLDESSPRELGAAVILYDLLKQSGKFEQWQKFDQLLQTFVGRTDSMTFAQLGDILDKAKIKSPTDVKNWGVLLQLEADILASKIGVQHIRSHSYVSPFGLEKIKLPRSFTILGQKFVVDSWVTSKVVFDDIEWDGQKVQRRVPTCLDVAFAALGNDQVVPELVARMTDKAGRPFRDGFNYQHNLAAVKSVIDEQNPAVWEENIYMSWLATLRELSAPTTDRKYPEAMSTRGWAMKTLNTQLASWTQLRHDTILYVKQSYTSSISCYYPAGFVEPKVEFWKRFEKMALLAADLIEKIPFSERLVKASDGWGNKIKFPLQYVQERQTTFFKNFAEKLSILKGIAVKQVAQEKFTEAETEFLRKIVEIIGHGSMQPTYSGWYFGLFYKGHEDSKKQDAIVADVHTNVPAPGDPGCVLHQGVGNVDLLMIAVDNGENKMVYAGPVLSHYEFEMPGVSRLSDSEWLNNLKIAKVPPRPNWTNSYLAPKEIFQLTNQTSLNLAGKQLTELPKEIGNLTDLTWLYLNRNQLATLPPEIGNLINLRVLSLENNRLTKLPKEIGNLSHLRGLYLSGNYQLKVLPKKISNLTNLTQLNLSSNQLKVLPKEIGNLTNLTQLNLSSNQLKVLPKEIGNLTNLTLLDLNGNQLTELPPEIGNLTNLEVLYLSRNQLTALPKEIGNLTNLTELDLSENENVLPAEIGNLTNLRRLYLNRKQLTVLVPEIGNLTNLKTLSLKDNQLIALPPEIGKLTQLKWLDINKNQLRQLPPEIGNLTNLTELYLYDNQLTALPKEIGNLTNLTKLHLYKNKLMALPPEMGRLTNLIELYLDYNQLTALPPEIGNLTNLTQLSFYNNQLISPSPEIVKQGTQAILAYLREQLVG</sequence>
<dbReference type="PANTHER" id="PTHR48051">
    <property type="match status" value="1"/>
</dbReference>
<dbReference type="FunFam" id="3.80.10.10:FF:001164">
    <property type="entry name" value="GH01279p"/>
    <property type="match status" value="1"/>
</dbReference>
<dbReference type="InterPro" id="IPR022601">
    <property type="entry name" value="DUF3160"/>
</dbReference>
<keyword evidence="2" id="KW-0677">Repeat</keyword>
<evidence type="ECO:0000256" key="2">
    <source>
        <dbReference type="ARBA" id="ARBA00022737"/>
    </source>
</evidence>
<dbReference type="PANTHER" id="PTHR48051:SF1">
    <property type="entry name" value="RAS SUPPRESSOR PROTEIN 1"/>
    <property type="match status" value="1"/>
</dbReference>
<dbReference type="InterPro" id="IPR001611">
    <property type="entry name" value="Leu-rich_rpt"/>
</dbReference>
<dbReference type="AlphaFoldDB" id="K9WFB6"/>
<dbReference type="InterPro" id="IPR032675">
    <property type="entry name" value="LRR_dom_sf"/>
</dbReference>
<dbReference type="PROSITE" id="PS51450">
    <property type="entry name" value="LRR"/>
    <property type="match status" value="5"/>
</dbReference>
<dbReference type="InterPro" id="IPR003591">
    <property type="entry name" value="Leu-rich_rpt_typical-subtyp"/>
</dbReference>
<feature type="domain" description="Disease resistance R13L4/SHOC-2-like LRR" evidence="3">
    <location>
        <begin position="1025"/>
        <end position="1110"/>
    </location>
</feature>
<dbReference type="SMART" id="SM00365">
    <property type="entry name" value="LRR_SD22"/>
    <property type="match status" value="7"/>
</dbReference>
<name>K9WFB6_9CYAN</name>
<dbReference type="SMART" id="SM00369">
    <property type="entry name" value="LRR_TYP"/>
    <property type="match status" value="12"/>
</dbReference>
<keyword evidence="1" id="KW-0433">Leucine-rich repeat</keyword>
<dbReference type="SMART" id="SM00364">
    <property type="entry name" value="LRR_BAC"/>
    <property type="match status" value="10"/>
</dbReference>
<dbReference type="EMBL" id="CP003630">
    <property type="protein sequence ID" value="AFZ18469.1"/>
    <property type="molecule type" value="Genomic_DNA"/>
</dbReference>
<dbReference type="GO" id="GO:0005737">
    <property type="term" value="C:cytoplasm"/>
    <property type="evidence" value="ECO:0007669"/>
    <property type="project" value="TreeGrafter"/>
</dbReference>
<keyword evidence="5" id="KW-1185">Reference proteome</keyword>
<dbReference type="Pfam" id="PF11369">
    <property type="entry name" value="DUF3160"/>
    <property type="match status" value="1"/>
</dbReference>
<accession>K9WFB6</accession>
<dbReference type="KEGG" id="mic:Mic7113_2682"/>
<dbReference type="Pfam" id="PF00560">
    <property type="entry name" value="LRR_1"/>
    <property type="match status" value="2"/>
</dbReference>
<proteinExistence type="predicted"/>
<dbReference type="SUPFAM" id="SSF52058">
    <property type="entry name" value="L domain-like"/>
    <property type="match status" value="2"/>
</dbReference>
<evidence type="ECO:0000259" key="3">
    <source>
        <dbReference type="Pfam" id="PF23598"/>
    </source>
</evidence>
<gene>
    <name evidence="4" type="ORF">Mic7113_2682</name>
</gene>
<dbReference type="eggNOG" id="COG4886">
    <property type="taxonomic scope" value="Bacteria"/>
</dbReference>
<dbReference type="InterPro" id="IPR055414">
    <property type="entry name" value="LRR_R13L4/SHOC2-like"/>
</dbReference>
<dbReference type="Proteomes" id="UP000010471">
    <property type="component" value="Chromosome"/>
</dbReference>
<evidence type="ECO:0000313" key="5">
    <source>
        <dbReference type="Proteomes" id="UP000010471"/>
    </source>
</evidence>
<protein>
    <submittedName>
        <fullName evidence="4">Leucine-rich repeat (LRR) protein</fullName>
    </submittedName>
</protein>
<dbReference type="HOGENOM" id="CLU_279638_0_0_3"/>
<dbReference type="InterPro" id="IPR050216">
    <property type="entry name" value="LRR_domain-containing"/>
</dbReference>
<dbReference type="SMART" id="SM01325">
    <property type="entry name" value="DUF3160"/>
    <property type="match status" value="1"/>
</dbReference>
<dbReference type="Gene3D" id="3.80.10.10">
    <property type="entry name" value="Ribonuclease Inhibitor"/>
    <property type="match status" value="4"/>
</dbReference>
<reference evidence="4 5" key="1">
    <citation type="submission" date="2012-06" db="EMBL/GenBank/DDBJ databases">
        <title>Finished chromosome of genome of Microcoleus sp. PCC 7113.</title>
        <authorList>
            <consortium name="US DOE Joint Genome Institute"/>
            <person name="Gugger M."/>
            <person name="Coursin T."/>
            <person name="Rippka R."/>
            <person name="Tandeau De Marsac N."/>
            <person name="Huntemann M."/>
            <person name="Wei C.-L."/>
            <person name="Han J."/>
            <person name="Detter J.C."/>
            <person name="Han C."/>
            <person name="Tapia R."/>
            <person name="Chen A."/>
            <person name="Kyrpides N."/>
            <person name="Mavromatis K."/>
            <person name="Markowitz V."/>
            <person name="Szeto E."/>
            <person name="Ivanova N."/>
            <person name="Pagani I."/>
            <person name="Pati A."/>
            <person name="Goodwin L."/>
            <person name="Nordberg H.P."/>
            <person name="Cantor M.N."/>
            <person name="Hua S.X."/>
            <person name="Woyke T."/>
            <person name="Kerfeld C.A."/>
        </authorList>
    </citation>
    <scope>NUCLEOTIDE SEQUENCE [LARGE SCALE GENOMIC DNA]</scope>
    <source>
        <strain evidence="4 5">PCC 7113</strain>
    </source>
</reference>
<dbReference type="GO" id="GO:0009274">
    <property type="term" value="C:peptidoglycan-based cell wall"/>
    <property type="evidence" value="ECO:0007669"/>
    <property type="project" value="UniProtKB-ARBA"/>
</dbReference>
<dbReference type="Pfam" id="PF23598">
    <property type="entry name" value="LRR_14"/>
    <property type="match status" value="2"/>
</dbReference>
<evidence type="ECO:0000313" key="4">
    <source>
        <dbReference type="EMBL" id="AFZ18469.1"/>
    </source>
</evidence>
<dbReference type="FunFam" id="3.80.10.10:FF:000041">
    <property type="entry name" value="LRR receptor-like serine/threonine-protein kinase ERECTA"/>
    <property type="match status" value="1"/>
</dbReference>
<dbReference type="Pfam" id="PF13855">
    <property type="entry name" value="LRR_8"/>
    <property type="match status" value="1"/>
</dbReference>
<dbReference type="OrthoDB" id="451006at2"/>